<evidence type="ECO:0000256" key="1">
    <source>
        <dbReference type="ARBA" id="ARBA00007727"/>
    </source>
</evidence>
<dbReference type="Pfam" id="PF13839">
    <property type="entry name" value="PC-Esterase"/>
    <property type="match status" value="1"/>
</dbReference>
<dbReference type="PANTHER" id="PTHR32285:SF48">
    <property type="entry name" value="PROTEIN TRICHOME BIREFRINGENCE-LIKE 19"/>
    <property type="match status" value="1"/>
</dbReference>
<dbReference type="GO" id="GO:0005794">
    <property type="term" value="C:Golgi apparatus"/>
    <property type="evidence" value="ECO:0007669"/>
    <property type="project" value="TreeGrafter"/>
</dbReference>
<dbReference type="InterPro" id="IPR029962">
    <property type="entry name" value="TBL"/>
</dbReference>
<proteinExistence type="inferred from homology"/>
<name>A0AAD2DL78_9LAMI</name>
<reference evidence="3" key="1">
    <citation type="submission" date="2023-05" db="EMBL/GenBank/DDBJ databases">
        <authorList>
            <person name="Huff M."/>
        </authorList>
    </citation>
    <scope>NUCLEOTIDE SEQUENCE</scope>
</reference>
<comment type="similarity">
    <text evidence="1">Belongs to the PC-esterase family. TBL subfamily.</text>
</comment>
<sequence>MNYEKRRLVGCRYCQFSNITDFRTTYGSRKAFKTAFKAINSFENFEGVAFLRTYTPSHFENGLWNQGENCVKQRPFRSNETILECANLDLYMTPIEGFKVAEREGKKKGSRFRLIDVTQAILLRPDGRPSRYGHWPNENVVMYNDCVHWCLPGPVDSWNDFLLIC</sequence>
<accession>A0AAD2DL78</accession>
<dbReference type="Proteomes" id="UP000834106">
    <property type="component" value="Chromosome 3"/>
</dbReference>
<dbReference type="PANTHER" id="PTHR32285">
    <property type="entry name" value="PROTEIN TRICHOME BIREFRINGENCE-LIKE 9-RELATED"/>
    <property type="match status" value="1"/>
</dbReference>
<dbReference type="InterPro" id="IPR026057">
    <property type="entry name" value="TBL_C"/>
</dbReference>
<evidence type="ECO:0000259" key="2">
    <source>
        <dbReference type="Pfam" id="PF13839"/>
    </source>
</evidence>
<feature type="domain" description="Trichome birefringence-like C-terminal" evidence="2">
    <location>
        <begin position="3"/>
        <end position="163"/>
    </location>
</feature>
<dbReference type="GO" id="GO:0016413">
    <property type="term" value="F:O-acetyltransferase activity"/>
    <property type="evidence" value="ECO:0007669"/>
    <property type="project" value="InterPro"/>
</dbReference>
<organism evidence="3 4">
    <name type="scientific">Fraxinus pennsylvanica</name>
    <dbReference type="NCBI Taxonomy" id="56036"/>
    <lineage>
        <taxon>Eukaryota</taxon>
        <taxon>Viridiplantae</taxon>
        <taxon>Streptophyta</taxon>
        <taxon>Embryophyta</taxon>
        <taxon>Tracheophyta</taxon>
        <taxon>Spermatophyta</taxon>
        <taxon>Magnoliopsida</taxon>
        <taxon>eudicotyledons</taxon>
        <taxon>Gunneridae</taxon>
        <taxon>Pentapetalae</taxon>
        <taxon>asterids</taxon>
        <taxon>lamiids</taxon>
        <taxon>Lamiales</taxon>
        <taxon>Oleaceae</taxon>
        <taxon>Oleeae</taxon>
        <taxon>Fraxinus</taxon>
    </lineage>
</organism>
<dbReference type="EMBL" id="OU503038">
    <property type="protein sequence ID" value="CAI9758742.1"/>
    <property type="molecule type" value="Genomic_DNA"/>
</dbReference>
<dbReference type="AlphaFoldDB" id="A0AAD2DL78"/>
<keyword evidence="4" id="KW-1185">Reference proteome</keyword>
<gene>
    <name evidence="3" type="ORF">FPE_LOCUS6172</name>
</gene>
<evidence type="ECO:0000313" key="4">
    <source>
        <dbReference type="Proteomes" id="UP000834106"/>
    </source>
</evidence>
<evidence type="ECO:0000313" key="3">
    <source>
        <dbReference type="EMBL" id="CAI9758742.1"/>
    </source>
</evidence>
<protein>
    <recommendedName>
        <fullName evidence="2">Trichome birefringence-like C-terminal domain-containing protein</fullName>
    </recommendedName>
</protein>